<feature type="chain" id="PRO_5014740207" evidence="1">
    <location>
        <begin position="21"/>
        <end position="149"/>
    </location>
</feature>
<keyword evidence="1" id="KW-0732">Signal</keyword>
<name>A0A2M4B1V7_9DIPT</name>
<dbReference type="EMBL" id="GGFK01013689">
    <property type="protein sequence ID" value="MBW47010.1"/>
    <property type="molecule type" value="Transcribed_RNA"/>
</dbReference>
<sequence>MMAFITPFIVLTFVVPRSYLSPLGVTPSSGTADFFLPGSGHEKPFFCSRGSCFLPLWGAPSMWNYFNNFCSFLQSVFCFSRTKTREWLRWCGPDDPLGELSLQDVRLRLWAFLRWSTNQPLFFPGRGFFYVLTAHRRLSTIFRDEDLFI</sequence>
<protein>
    <submittedName>
        <fullName evidence="2">Putative secreted protein</fullName>
    </submittedName>
</protein>
<dbReference type="AlphaFoldDB" id="A0A2M4B1V7"/>
<proteinExistence type="predicted"/>
<evidence type="ECO:0000256" key="1">
    <source>
        <dbReference type="SAM" id="SignalP"/>
    </source>
</evidence>
<reference evidence="2" key="1">
    <citation type="submission" date="2018-01" db="EMBL/GenBank/DDBJ databases">
        <title>An insight into the sialome of Amazonian anophelines.</title>
        <authorList>
            <person name="Ribeiro J.M."/>
            <person name="Scarpassa V."/>
            <person name="Calvo E."/>
        </authorList>
    </citation>
    <scope>NUCLEOTIDE SEQUENCE</scope>
    <source>
        <tissue evidence="2">Salivary glands</tissue>
    </source>
</reference>
<organism evidence="2">
    <name type="scientific">Anopheles triannulatus</name>
    <dbReference type="NCBI Taxonomy" id="58253"/>
    <lineage>
        <taxon>Eukaryota</taxon>
        <taxon>Metazoa</taxon>
        <taxon>Ecdysozoa</taxon>
        <taxon>Arthropoda</taxon>
        <taxon>Hexapoda</taxon>
        <taxon>Insecta</taxon>
        <taxon>Pterygota</taxon>
        <taxon>Neoptera</taxon>
        <taxon>Endopterygota</taxon>
        <taxon>Diptera</taxon>
        <taxon>Nematocera</taxon>
        <taxon>Culicoidea</taxon>
        <taxon>Culicidae</taxon>
        <taxon>Anophelinae</taxon>
        <taxon>Anopheles</taxon>
    </lineage>
</organism>
<evidence type="ECO:0000313" key="2">
    <source>
        <dbReference type="EMBL" id="MBW47010.1"/>
    </source>
</evidence>
<accession>A0A2M4B1V7</accession>
<feature type="signal peptide" evidence="1">
    <location>
        <begin position="1"/>
        <end position="20"/>
    </location>
</feature>